<dbReference type="Pfam" id="PF13560">
    <property type="entry name" value="HTH_31"/>
    <property type="match status" value="1"/>
</dbReference>
<gene>
    <name evidence="2" type="ORF">SAMN06265355_105492</name>
</gene>
<sequence>MTPRRYKGKVSPSLLSFGRRFRRLREAKGWSQENLACRARDGEGVTPQYIGAVETGRTRCTLEFAEEMDKVLEATGEMVSLWEDLVKDAAFPIWFDWVSVEETADALESWQTMLVHGLLQTPAYATAVLHGNTEAIEARLKRQEILLREDPPDCTFLMDEGVLYRRVGSSEVMRDQLGHLLNPPSKRITVQVVPSHGEHIGNVGSVTCATLDDLTEVAYVETVARGFTMGEIEDVSEVRRALREIRSLALPIDQSADLMSRTVKDRWT</sequence>
<dbReference type="SMART" id="SM00530">
    <property type="entry name" value="HTH_XRE"/>
    <property type="match status" value="1"/>
</dbReference>
<keyword evidence="3" id="KW-1185">Reference proteome</keyword>
<proteinExistence type="predicted"/>
<dbReference type="OrthoDB" id="3469353at2"/>
<dbReference type="InterPro" id="IPR001387">
    <property type="entry name" value="Cro/C1-type_HTH"/>
</dbReference>
<dbReference type="PROSITE" id="PS50943">
    <property type="entry name" value="HTH_CROC1"/>
    <property type="match status" value="1"/>
</dbReference>
<dbReference type="Pfam" id="PF19054">
    <property type="entry name" value="DUF5753"/>
    <property type="match status" value="1"/>
</dbReference>
<dbReference type="Gene3D" id="1.10.260.40">
    <property type="entry name" value="lambda repressor-like DNA-binding domains"/>
    <property type="match status" value="1"/>
</dbReference>
<dbReference type="Proteomes" id="UP000198420">
    <property type="component" value="Unassembled WGS sequence"/>
</dbReference>
<protein>
    <submittedName>
        <fullName evidence="2">DNA-binding transcriptional regulator, XRE-family HTH domain</fullName>
    </submittedName>
</protein>
<dbReference type="InterPro" id="IPR043917">
    <property type="entry name" value="DUF5753"/>
</dbReference>
<evidence type="ECO:0000313" key="3">
    <source>
        <dbReference type="Proteomes" id="UP000198420"/>
    </source>
</evidence>
<dbReference type="SUPFAM" id="SSF47413">
    <property type="entry name" value="lambda repressor-like DNA-binding domains"/>
    <property type="match status" value="1"/>
</dbReference>
<evidence type="ECO:0000313" key="2">
    <source>
        <dbReference type="EMBL" id="SNR69634.1"/>
    </source>
</evidence>
<name>A0A238YG92_9ACTN</name>
<evidence type="ECO:0000259" key="1">
    <source>
        <dbReference type="PROSITE" id="PS50943"/>
    </source>
</evidence>
<dbReference type="InterPro" id="IPR010982">
    <property type="entry name" value="Lambda_DNA-bd_dom_sf"/>
</dbReference>
<dbReference type="GO" id="GO:0003677">
    <property type="term" value="F:DNA binding"/>
    <property type="evidence" value="ECO:0007669"/>
    <property type="project" value="UniProtKB-KW"/>
</dbReference>
<dbReference type="CDD" id="cd00093">
    <property type="entry name" value="HTH_XRE"/>
    <property type="match status" value="1"/>
</dbReference>
<reference evidence="3" key="1">
    <citation type="submission" date="2017-06" db="EMBL/GenBank/DDBJ databases">
        <authorList>
            <person name="Varghese N."/>
            <person name="Submissions S."/>
        </authorList>
    </citation>
    <scope>NUCLEOTIDE SEQUENCE [LARGE SCALE GENOMIC DNA]</scope>
    <source>
        <strain evidence="3">DSM 44485</strain>
    </source>
</reference>
<keyword evidence="2" id="KW-0238">DNA-binding</keyword>
<accession>A0A238YG92</accession>
<feature type="domain" description="HTH cro/C1-type" evidence="1">
    <location>
        <begin position="21"/>
        <end position="79"/>
    </location>
</feature>
<organism evidence="2 3">
    <name type="scientific">Actinomadura mexicana</name>
    <dbReference type="NCBI Taxonomy" id="134959"/>
    <lineage>
        <taxon>Bacteria</taxon>
        <taxon>Bacillati</taxon>
        <taxon>Actinomycetota</taxon>
        <taxon>Actinomycetes</taxon>
        <taxon>Streptosporangiales</taxon>
        <taxon>Thermomonosporaceae</taxon>
        <taxon>Actinomadura</taxon>
    </lineage>
</organism>
<dbReference type="EMBL" id="FZNP01000005">
    <property type="protein sequence ID" value="SNR69634.1"/>
    <property type="molecule type" value="Genomic_DNA"/>
</dbReference>
<dbReference type="AlphaFoldDB" id="A0A238YG92"/>
<dbReference type="RefSeq" id="WP_089312629.1">
    <property type="nucleotide sequence ID" value="NZ_FZNP01000005.1"/>
</dbReference>